<dbReference type="Gene3D" id="2.60.40.2320">
    <property type="match status" value="1"/>
</dbReference>
<protein>
    <submittedName>
        <fullName evidence="3">Type I pullulanase</fullName>
        <ecNumber evidence="3">3.2.1.41</ecNumber>
    </submittedName>
</protein>
<dbReference type="Gene3D" id="2.60.40.1180">
    <property type="entry name" value="Golgi alpha-mannosidase II"/>
    <property type="match status" value="1"/>
</dbReference>
<evidence type="ECO:0000259" key="2">
    <source>
        <dbReference type="SMART" id="SM00642"/>
    </source>
</evidence>
<dbReference type="SMART" id="SM00642">
    <property type="entry name" value="Aamy"/>
    <property type="match status" value="1"/>
</dbReference>
<dbReference type="Pfam" id="PF21653">
    <property type="entry name" value="pulA_all-beta"/>
    <property type="match status" value="1"/>
</dbReference>
<dbReference type="CDD" id="cd02860">
    <property type="entry name" value="E_set_Pullulanase"/>
    <property type="match status" value="1"/>
</dbReference>
<organism evidence="3 4">
    <name type="scientific">Ectobacillus antri</name>
    <dbReference type="NCBI Taxonomy" id="2486280"/>
    <lineage>
        <taxon>Bacteria</taxon>
        <taxon>Bacillati</taxon>
        <taxon>Bacillota</taxon>
        <taxon>Bacilli</taxon>
        <taxon>Bacillales</taxon>
        <taxon>Bacillaceae</taxon>
        <taxon>Ectobacillus</taxon>
    </lineage>
</organism>
<dbReference type="CDD" id="cd11341">
    <property type="entry name" value="AmyAc_Pullulanase_LD-like"/>
    <property type="match status" value="1"/>
</dbReference>
<keyword evidence="3" id="KW-0326">Glycosidase</keyword>
<name>A0ABT6H505_9BACI</name>
<keyword evidence="3" id="KW-0378">Hydrolase</keyword>
<dbReference type="Gene3D" id="2.60.40.10">
    <property type="entry name" value="Immunoglobulins"/>
    <property type="match status" value="1"/>
</dbReference>
<dbReference type="Proteomes" id="UP001218246">
    <property type="component" value="Unassembled WGS sequence"/>
</dbReference>
<dbReference type="PANTHER" id="PTHR43002">
    <property type="entry name" value="GLYCOGEN DEBRANCHING ENZYME"/>
    <property type="match status" value="1"/>
</dbReference>
<comment type="caution">
    <text evidence="3">The sequence shown here is derived from an EMBL/GenBank/DDBJ whole genome shotgun (WGS) entry which is preliminary data.</text>
</comment>
<proteinExistence type="inferred from homology"/>
<dbReference type="SUPFAM" id="SSF51445">
    <property type="entry name" value="(Trans)glycosidases"/>
    <property type="match status" value="1"/>
</dbReference>
<dbReference type="EC" id="3.2.1.41" evidence="3"/>
<dbReference type="InterPro" id="IPR014756">
    <property type="entry name" value="Ig_E-set"/>
</dbReference>
<dbReference type="InterPro" id="IPR013780">
    <property type="entry name" value="Glyco_hydro_b"/>
</dbReference>
<accession>A0ABT6H505</accession>
<feature type="domain" description="Glycosyl hydrolase family 13 catalytic" evidence="2">
    <location>
        <begin position="225"/>
        <end position="609"/>
    </location>
</feature>
<dbReference type="InterPro" id="IPR040697">
    <property type="entry name" value="PulA_N1"/>
</dbReference>
<dbReference type="RefSeq" id="WP_124564367.1">
    <property type="nucleotide sequence ID" value="NZ_JARRRY010000002.1"/>
</dbReference>
<sequence>MLKIERAFEAYLDGINQVTILMPTMYKGPGHFKLQCGAQEWDMTVTNRIQMSEFIKYECSTPHAPILGVMYTVQNEQNETTDLQVGAIIRTSEFDMLYSYDGNDLGITYSKQASVCKVWAPTATAAKLRLYEESKYTDIPMKREENGIWKAIAEGDQDGVRYTILVCINLVWHEAVDPYAKSVSLNGEYGVIVDLEQTKVGSPPVAPLQSYTDAIIYEAHIRDLTMHPNSGIVHKGTYRGVMETATHNRDTGLTYLRNLGITHIELLPLHDFYGIDEANPTAYNWGYNPLHFNAPEGSYASNPCDPYSRIRELKQMIATIHEQGLRVILDVVYNHVYVRETSSFEKLVPGYYFRHDQNGMPSNGTGVGNDIASERRMVRKFIIDSILYWLCEYKVDGFRFDLMGILDWDTMNAIEQAVHTINPNILLLGEGWDLNTPLPQEQKATLRNAHRMPNIAQFNDVFRDTIKGSAFHSTNRGYAFGGSYNRETIQYLLTGSVGLKDGDHALFASPSQSVNYVECHDNATMWDKLWASNKDDTEEVRKRRHMLATGMVILAQGIPFIHAGQEFFRTKQGIENSYNAPDYINQLDWARKDAHEKYIAFIKGLIAIRRMNAAFRLPDAEAVRRHVSFPPAPDGVTIYQLHDIGSFNDWSEICVIFNPTEAAQQVRLPSIADWHILVDGKTVDIAASSALIGNTLVVSPISLWIIAKSG</sequence>
<evidence type="ECO:0000256" key="1">
    <source>
        <dbReference type="ARBA" id="ARBA00008061"/>
    </source>
</evidence>
<dbReference type="InterPro" id="IPR049117">
    <property type="entry name" value="pulA_all-beta"/>
</dbReference>
<evidence type="ECO:0000313" key="4">
    <source>
        <dbReference type="Proteomes" id="UP001218246"/>
    </source>
</evidence>
<dbReference type="Gene3D" id="3.20.20.80">
    <property type="entry name" value="Glycosidases"/>
    <property type="match status" value="1"/>
</dbReference>
<dbReference type="GO" id="GO:0051060">
    <property type="term" value="F:pullulanase activity"/>
    <property type="evidence" value="ECO:0007669"/>
    <property type="project" value="UniProtKB-EC"/>
</dbReference>
<gene>
    <name evidence="3" type="primary">pulA</name>
    <name evidence="3" type="ORF">P6P90_05965</name>
</gene>
<evidence type="ECO:0000313" key="3">
    <source>
        <dbReference type="EMBL" id="MDG5753521.1"/>
    </source>
</evidence>
<dbReference type="Pfam" id="PF17999">
    <property type="entry name" value="PulA_N1"/>
    <property type="match status" value="1"/>
</dbReference>
<dbReference type="NCBIfam" id="TIGR02104">
    <property type="entry name" value="pulA_typeI"/>
    <property type="match status" value="1"/>
</dbReference>
<dbReference type="Pfam" id="PF02922">
    <property type="entry name" value="CBM_48"/>
    <property type="match status" value="1"/>
</dbReference>
<dbReference type="InterPro" id="IPR017853">
    <property type="entry name" value="GH"/>
</dbReference>
<keyword evidence="4" id="KW-1185">Reference proteome</keyword>
<dbReference type="InterPro" id="IPR013783">
    <property type="entry name" value="Ig-like_fold"/>
</dbReference>
<dbReference type="InterPro" id="IPR011840">
    <property type="entry name" value="PulA_typeI"/>
</dbReference>
<dbReference type="SUPFAM" id="SSF81296">
    <property type="entry name" value="E set domains"/>
    <property type="match status" value="1"/>
</dbReference>
<dbReference type="InterPro" id="IPR004193">
    <property type="entry name" value="Glyco_hydro_13_N"/>
</dbReference>
<dbReference type="InterPro" id="IPR006047">
    <property type="entry name" value="GH13_cat_dom"/>
</dbReference>
<comment type="similarity">
    <text evidence="1">Belongs to the glycosyl hydrolase 13 family.</text>
</comment>
<dbReference type="EMBL" id="JARULN010000003">
    <property type="protein sequence ID" value="MDG5753521.1"/>
    <property type="molecule type" value="Genomic_DNA"/>
</dbReference>
<reference evidence="3 4" key="1">
    <citation type="submission" date="2023-04" db="EMBL/GenBank/DDBJ databases">
        <title>Ectobacillus antri isolated from activated sludge.</title>
        <authorList>
            <person name="Yan P."/>
            <person name="Liu X."/>
        </authorList>
    </citation>
    <scope>NUCLEOTIDE SEQUENCE [LARGE SCALE GENOMIC DNA]</scope>
    <source>
        <strain evidence="3 4">C18H</strain>
    </source>
</reference>